<protein>
    <submittedName>
        <fullName evidence="15">VWA domain-containing protein</fullName>
    </submittedName>
    <submittedName>
        <fullName evidence="8">von Willebrand factor type A domain</fullName>
    </submittedName>
</protein>
<dbReference type="EMBL" id="CZAP01000001">
    <property type="protein sequence ID" value="CUO90343.1"/>
    <property type="molecule type" value="Genomic_DNA"/>
</dbReference>
<dbReference type="Proteomes" id="UP000436825">
    <property type="component" value="Unassembled WGS sequence"/>
</dbReference>
<evidence type="ECO:0000313" key="9">
    <source>
        <dbReference type="EMBL" id="KAB4316212.1"/>
    </source>
</evidence>
<gene>
    <name evidence="16" type="ORF">DW011_05815</name>
    <name evidence="15" type="ORF">DW780_08000</name>
    <name evidence="8" type="ORF">ERS852511_00529</name>
    <name evidence="12" type="ORF">GAN59_02270</name>
    <name evidence="11" type="ORF">GAN75_02785</name>
    <name evidence="10" type="ORF">GAN93_12645</name>
    <name evidence="9" type="ORF">GAO51_01715</name>
    <name evidence="13" type="ORF">K0H07_09285</name>
    <name evidence="18" type="ORF">KQP59_08825</name>
    <name evidence="17" type="ORF">KQP68_09155</name>
    <name evidence="19" type="ORF">KQP74_19810</name>
    <name evidence="14" type="ORF">PO127_03635</name>
</gene>
<dbReference type="EMBL" id="CP083681">
    <property type="protein sequence ID" value="UYU73194.1"/>
    <property type="molecule type" value="Genomic_DNA"/>
</dbReference>
<dbReference type="Pfam" id="PF00092">
    <property type="entry name" value="VWA"/>
    <property type="match status" value="1"/>
</dbReference>
<dbReference type="EMBL" id="WCRS01000002">
    <property type="protein sequence ID" value="KAB4477780.1"/>
    <property type="molecule type" value="Genomic_DNA"/>
</dbReference>
<evidence type="ECO:0000313" key="11">
    <source>
        <dbReference type="EMBL" id="KAB4458020.1"/>
    </source>
</evidence>
<feature type="coiled-coil region" evidence="5">
    <location>
        <begin position="267"/>
        <end position="294"/>
    </location>
</feature>
<dbReference type="Proteomes" id="UP001162960">
    <property type="component" value="Chromosome"/>
</dbReference>
<dbReference type="Proteomes" id="UP000460317">
    <property type="component" value="Unassembled WGS sequence"/>
</dbReference>
<feature type="transmembrane region" description="Helical" evidence="6">
    <location>
        <begin position="301"/>
        <end position="318"/>
    </location>
</feature>
<evidence type="ECO:0000313" key="12">
    <source>
        <dbReference type="EMBL" id="KAB4477780.1"/>
    </source>
</evidence>
<dbReference type="EMBL" id="JAQNVG010000004">
    <property type="protein sequence ID" value="MDC2234836.1"/>
    <property type="molecule type" value="Genomic_DNA"/>
</dbReference>
<evidence type="ECO:0000313" key="10">
    <source>
        <dbReference type="EMBL" id="KAB4451967.1"/>
    </source>
</evidence>
<dbReference type="SUPFAM" id="SSF53300">
    <property type="entry name" value="vWA-like"/>
    <property type="match status" value="1"/>
</dbReference>
<reference evidence="23 24" key="3">
    <citation type="journal article" date="2019" name="Nat. Med.">
        <title>A library of human gut bacterial isolates paired with longitudinal multiomics data enables mechanistic microbiome research.</title>
        <authorList>
            <person name="Poyet M."/>
            <person name="Groussin M."/>
            <person name="Gibbons S.M."/>
            <person name="Avila-Pacheco J."/>
            <person name="Jiang X."/>
            <person name="Kearney S.M."/>
            <person name="Perrotta A.R."/>
            <person name="Berdy B."/>
            <person name="Zhao S."/>
            <person name="Lieberman T.D."/>
            <person name="Swanson P.K."/>
            <person name="Smith M."/>
            <person name="Roesemann S."/>
            <person name="Alexander J.E."/>
            <person name="Rich S.A."/>
            <person name="Livny J."/>
            <person name="Vlamakis H."/>
            <person name="Clish C."/>
            <person name="Bullock K."/>
            <person name="Deik A."/>
            <person name="Scott J."/>
            <person name="Pierce K.A."/>
            <person name="Xavier R.J."/>
            <person name="Alm E.J."/>
        </authorList>
    </citation>
    <scope>NUCLEOTIDE SEQUENCE [LARGE SCALE GENOMIC DNA]</scope>
    <source>
        <strain evidence="12 26">BIOML-A156</strain>
        <strain evidence="11 23">BIOML-A160</strain>
        <strain evidence="10 25">BIOML-A165</strain>
        <strain evidence="9 24">BIOML-A188</strain>
    </source>
</reference>
<dbReference type="EMBL" id="CP083680">
    <property type="protein sequence ID" value="UYU68423.1"/>
    <property type="molecule type" value="Genomic_DNA"/>
</dbReference>
<evidence type="ECO:0000256" key="5">
    <source>
        <dbReference type="SAM" id="Coils"/>
    </source>
</evidence>
<dbReference type="EMBL" id="CP083685">
    <property type="protein sequence ID" value="UYU90162.1"/>
    <property type="molecule type" value="Genomic_DNA"/>
</dbReference>
<dbReference type="PATRIC" id="fig|818.23.peg.2617"/>
<evidence type="ECO:0000256" key="1">
    <source>
        <dbReference type="ARBA" id="ARBA00022475"/>
    </source>
</evidence>
<dbReference type="Proteomes" id="UP000440614">
    <property type="component" value="Unassembled WGS sequence"/>
</dbReference>
<evidence type="ECO:0000313" key="8">
    <source>
        <dbReference type="EMBL" id="CUO90343.1"/>
    </source>
</evidence>
<feature type="transmembrane region" description="Helical" evidence="6">
    <location>
        <begin position="51"/>
        <end position="72"/>
    </location>
</feature>
<evidence type="ECO:0000313" key="26">
    <source>
        <dbReference type="Proteomes" id="UP000488521"/>
    </source>
</evidence>
<evidence type="ECO:0000313" key="22">
    <source>
        <dbReference type="Proteomes" id="UP000284785"/>
    </source>
</evidence>
<dbReference type="EMBL" id="WCSY01000001">
    <property type="protein sequence ID" value="KAB4316212.1"/>
    <property type="molecule type" value="Genomic_DNA"/>
</dbReference>
<evidence type="ECO:0000313" key="20">
    <source>
        <dbReference type="Proteomes" id="UP000095576"/>
    </source>
</evidence>
<evidence type="ECO:0000313" key="15">
    <source>
        <dbReference type="EMBL" id="RHD89280.1"/>
    </source>
</evidence>
<keyword evidence="3 6" id="KW-1133">Transmembrane helix</keyword>
<evidence type="ECO:0000313" key="21">
    <source>
        <dbReference type="Proteomes" id="UP000283616"/>
    </source>
</evidence>
<dbReference type="Proteomes" id="UP000284785">
    <property type="component" value="Unassembled WGS sequence"/>
</dbReference>
<evidence type="ECO:0000313" key="25">
    <source>
        <dbReference type="Proteomes" id="UP000460317"/>
    </source>
</evidence>
<dbReference type="EMBL" id="WCSB01000010">
    <property type="protein sequence ID" value="KAB4451967.1"/>
    <property type="molecule type" value="Genomic_DNA"/>
</dbReference>
<evidence type="ECO:0000256" key="6">
    <source>
        <dbReference type="SAM" id="Phobius"/>
    </source>
</evidence>
<evidence type="ECO:0000313" key="19">
    <source>
        <dbReference type="EMBL" id="UYU90162.1"/>
    </source>
</evidence>
<dbReference type="InterPro" id="IPR050768">
    <property type="entry name" value="UPF0353/GerABKA_families"/>
</dbReference>
<dbReference type="Proteomes" id="UP001200544">
    <property type="component" value="Unassembled WGS sequence"/>
</dbReference>
<accession>A0A0P0FQ95</accession>
<dbReference type="PROSITE" id="PS50234">
    <property type="entry name" value="VWFA"/>
    <property type="match status" value="1"/>
</dbReference>
<keyword evidence="4 6" id="KW-0472">Membrane</keyword>
<feature type="domain" description="VWFA" evidence="7">
    <location>
        <begin position="89"/>
        <end position="281"/>
    </location>
</feature>
<dbReference type="KEGG" id="btho:Btheta7330_02543"/>
<dbReference type="Proteomes" id="UP001156216">
    <property type="component" value="Chromosome"/>
</dbReference>
<dbReference type="PANTHER" id="PTHR22550:SF5">
    <property type="entry name" value="LEUCINE ZIPPER PROTEIN 4"/>
    <property type="match status" value="1"/>
</dbReference>
<evidence type="ECO:0000313" key="14">
    <source>
        <dbReference type="EMBL" id="MDC2234836.1"/>
    </source>
</evidence>
<dbReference type="Proteomes" id="UP000488521">
    <property type="component" value="Unassembled WGS sequence"/>
</dbReference>
<evidence type="ECO:0000313" key="18">
    <source>
        <dbReference type="EMBL" id="UYU73194.1"/>
    </source>
</evidence>
<dbReference type="AlphaFoldDB" id="A0A0P0FQ95"/>
<evidence type="ECO:0000313" key="16">
    <source>
        <dbReference type="EMBL" id="RHL62368.1"/>
    </source>
</evidence>
<dbReference type="Pfam" id="PF07584">
    <property type="entry name" value="BatA"/>
    <property type="match status" value="1"/>
</dbReference>
<dbReference type="InterPro" id="IPR033881">
    <property type="entry name" value="vWA_BatA_type"/>
</dbReference>
<dbReference type="Proteomes" id="UP000283616">
    <property type="component" value="Unassembled WGS sequence"/>
</dbReference>
<evidence type="ECO:0000313" key="13">
    <source>
        <dbReference type="EMBL" id="MCE9237342.1"/>
    </source>
</evidence>
<proteinExistence type="predicted"/>
<name>A0A0P0FQ95_BACT4</name>
<reference evidence="8 20" key="1">
    <citation type="submission" date="2015-09" db="EMBL/GenBank/DDBJ databases">
        <authorList>
            <consortium name="Pathogen Informatics"/>
        </authorList>
    </citation>
    <scope>NUCLEOTIDE SEQUENCE [LARGE SCALE GENOMIC DNA]</scope>
    <source>
        <strain evidence="8 20">2789STDY5834899</strain>
    </source>
</reference>
<evidence type="ECO:0000259" key="7">
    <source>
        <dbReference type="PROSITE" id="PS50234"/>
    </source>
</evidence>
<keyword evidence="2 6" id="KW-0812">Transmembrane</keyword>
<evidence type="ECO:0000313" key="24">
    <source>
        <dbReference type="Proteomes" id="UP000440614"/>
    </source>
</evidence>
<dbReference type="EMBL" id="JAHYQA010000004">
    <property type="protein sequence ID" value="MCE9237342.1"/>
    <property type="molecule type" value="Genomic_DNA"/>
</dbReference>
<evidence type="ECO:0000256" key="2">
    <source>
        <dbReference type="ARBA" id="ARBA00022692"/>
    </source>
</evidence>
<evidence type="ECO:0000313" key="23">
    <source>
        <dbReference type="Proteomes" id="UP000436825"/>
    </source>
</evidence>
<accession>C6IG17</accession>
<organism evidence="15 22">
    <name type="scientific">Bacteroides thetaiotaomicron</name>
    <dbReference type="NCBI Taxonomy" id="818"/>
    <lineage>
        <taxon>Bacteria</taxon>
        <taxon>Pseudomonadati</taxon>
        <taxon>Bacteroidota</taxon>
        <taxon>Bacteroidia</taxon>
        <taxon>Bacteroidales</taxon>
        <taxon>Bacteroidaceae</taxon>
        <taxon>Bacteroides</taxon>
    </lineage>
</organism>
<dbReference type="EMBL" id="WCRW01000002">
    <property type="protein sequence ID" value="KAB4458020.1"/>
    <property type="molecule type" value="Genomic_DNA"/>
</dbReference>
<reference evidence="21 22" key="2">
    <citation type="submission" date="2018-08" db="EMBL/GenBank/DDBJ databases">
        <title>A genome reference for cultivated species of the human gut microbiota.</title>
        <authorList>
            <person name="Zou Y."/>
            <person name="Xue W."/>
            <person name="Luo G."/>
        </authorList>
    </citation>
    <scope>NUCLEOTIDE SEQUENCE [LARGE SCALE GENOMIC DNA]</scope>
    <source>
        <strain evidence="16 21">AF37-12</strain>
        <strain evidence="15 22">AM30-26</strain>
    </source>
</reference>
<dbReference type="RefSeq" id="WP_008761570.1">
    <property type="nucleotide sequence ID" value="NZ_BAABXH010000002.1"/>
</dbReference>
<dbReference type="Proteomes" id="UP001217776">
    <property type="component" value="Unassembled WGS sequence"/>
</dbReference>
<keyword evidence="5" id="KW-0175">Coiled coil</keyword>
<evidence type="ECO:0000256" key="3">
    <source>
        <dbReference type="ARBA" id="ARBA00022989"/>
    </source>
</evidence>
<dbReference type="EMBL" id="QROV01000005">
    <property type="protein sequence ID" value="RHL62368.1"/>
    <property type="molecule type" value="Genomic_DNA"/>
</dbReference>
<dbReference type="SMART" id="SM00327">
    <property type="entry name" value="VWA"/>
    <property type="match status" value="1"/>
</dbReference>
<dbReference type="Proteomes" id="UP000095576">
    <property type="component" value="Unassembled WGS sequence"/>
</dbReference>
<dbReference type="Gene3D" id="3.40.50.410">
    <property type="entry name" value="von Willebrand factor, type A domain"/>
    <property type="match status" value="1"/>
</dbReference>
<reference evidence="14" key="6">
    <citation type="submission" date="2022-10" db="EMBL/GenBank/DDBJ databases">
        <title>Human gut microbiome strain richness.</title>
        <authorList>
            <person name="Chen-Liaw A."/>
        </authorList>
    </citation>
    <scope>NUCLEOTIDE SEQUENCE</scope>
    <source>
        <strain evidence="14">1001283st1_A3_1001283B150304_161114</strain>
    </source>
</reference>
<reference evidence="13" key="5">
    <citation type="submission" date="2021-07" db="EMBL/GenBank/DDBJ databases">
        <title>Comparative genomics of Bacteroides fragilis group isolates reveals species-dependent resistance mechanisms and validates clinical tools for resistance prediction.</title>
        <authorList>
            <person name="Wallace M.J."/>
            <person name="Jean S."/>
            <person name="Wallace M.A."/>
            <person name="Carey-Ann B.D."/>
            <person name="Dantas G."/>
        </authorList>
    </citation>
    <scope>NUCLEOTIDE SEQUENCE</scope>
    <source>
        <strain evidence="13">BJH_160</strain>
    </source>
</reference>
<evidence type="ECO:0000256" key="4">
    <source>
        <dbReference type="ARBA" id="ARBA00023136"/>
    </source>
</evidence>
<dbReference type="InterPro" id="IPR024163">
    <property type="entry name" value="Aerotolerance_reg_N"/>
</dbReference>
<evidence type="ECO:0000313" key="27">
    <source>
        <dbReference type="Proteomes" id="UP001156218"/>
    </source>
</evidence>
<dbReference type="Proteomes" id="UP001156218">
    <property type="component" value="Chromosome"/>
</dbReference>
<reference evidence="17 27" key="4">
    <citation type="submission" date="2021-06" db="EMBL/GenBank/DDBJ databases">
        <title>Interrogation of the integrated mobile genetic elements in gut-associated Bacteroides with a consensus prediction approach.</title>
        <authorList>
            <person name="Campbell D.E."/>
            <person name="Leigh J.R."/>
            <person name="Kim T."/>
            <person name="England W."/>
            <person name="Whitaker R.J."/>
            <person name="Degnan P.H."/>
        </authorList>
    </citation>
    <scope>NUCLEOTIDE SEQUENCE</scope>
    <source>
        <strain evidence="19">VPI-3443</strain>
        <strain evidence="18">VPI-BTDOT2</strain>
        <strain evidence="17 27">WAL8669</strain>
    </source>
</reference>
<evidence type="ECO:0000313" key="17">
    <source>
        <dbReference type="EMBL" id="UYU68423.1"/>
    </source>
</evidence>
<dbReference type="EMBL" id="QSJP01000005">
    <property type="protein sequence ID" value="RHD89280.1"/>
    <property type="molecule type" value="Genomic_DNA"/>
</dbReference>
<dbReference type="PANTHER" id="PTHR22550">
    <property type="entry name" value="SPORE GERMINATION PROTEIN"/>
    <property type="match status" value="1"/>
</dbReference>
<dbReference type="CDD" id="cd01467">
    <property type="entry name" value="vWA_BatA_type"/>
    <property type="match status" value="1"/>
</dbReference>
<dbReference type="InterPro" id="IPR002035">
    <property type="entry name" value="VWF_A"/>
</dbReference>
<keyword evidence="1" id="KW-1003">Cell membrane</keyword>
<dbReference type="InterPro" id="IPR036465">
    <property type="entry name" value="vWFA_dom_sf"/>
</dbReference>
<feature type="transmembrane region" description="Helical" evidence="6">
    <location>
        <begin position="6"/>
        <end position="24"/>
    </location>
</feature>
<sequence>MVFANIEYLFLLLLLIPYIVWYILKRKKTEATLQISDARVYAHTPKSYKNYLLHAPFILRVIALALIIVVLARPQSTNKWQNSEIEGIDIMLAIDVSTSMLAEDLKPNRLEAAKDVAAEFINGRPNDNIGITLFAGETFTQCPLTVDHAVLLDMIHNIKCGLIEDGTAVGMGVANAVTRLKDSKAKSKVIILLTDGTNNKGDISPLTAAEIAKSFGIRVYTIGVGTNGMAPYPYPVGNTVQYINMPVEIDEKTLTQIAGTTDGNYFRATSNSKLKEVYEEIDKLEKTKLNVKEYSKREEDYRWFALAAFLCVLLEVLLRNSILKKIP</sequence>